<dbReference type="Proteomes" id="UP001176961">
    <property type="component" value="Unassembled WGS sequence"/>
</dbReference>
<feature type="non-terminal residue" evidence="1">
    <location>
        <position position="1"/>
    </location>
</feature>
<feature type="non-terminal residue" evidence="1">
    <location>
        <position position="96"/>
    </location>
</feature>
<gene>
    <name evidence="1" type="ORF">CYNAS_LOCUS16185</name>
</gene>
<reference evidence="1" key="1">
    <citation type="submission" date="2023-07" db="EMBL/GenBank/DDBJ databases">
        <authorList>
            <consortium name="CYATHOMIX"/>
        </authorList>
    </citation>
    <scope>NUCLEOTIDE SEQUENCE</scope>
    <source>
        <strain evidence="1">N/A</strain>
    </source>
</reference>
<evidence type="ECO:0000313" key="1">
    <source>
        <dbReference type="EMBL" id="CAJ0604202.1"/>
    </source>
</evidence>
<dbReference type="AlphaFoldDB" id="A0AA36H594"/>
<keyword evidence="2" id="KW-1185">Reference proteome</keyword>
<organism evidence="1 2">
    <name type="scientific">Cylicocyclus nassatus</name>
    <name type="common">Nematode worm</name>
    <dbReference type="NCBI Taxonomy" id="53992"/>
    <lineage>
        <taxon>Eukaryota</taxon>
        <taxon>Metazoa</taxon>
        <taxon>Ecdysozoa</taxon>
        <taxon>Nematoda</taxon>
        <taxon>Chromadorea</taxon>
        <taxon>Rhabditida</taxon>
        <taxon>Rhabditina</taxon>
        <taxon>Rhabditomorpha</taxon>
        <taxon>Strongyloidea</taxon>
        <taxon>Strongylidae</taxon>
        <taxon>Cylicocyclus</taxon>
    </lineage>
</organism>
<proteinExistence type="predicted"/>
<name>A0AA36H594_CYLNA</name>
<accession>A0AA36H594</accession>
<dbReference type="EMBL" id="CATQJL010000305">
    <property type="protein sequence ID" value="CAJ0604202.1"/>
    <property type="molecule type" value="Genomic_DNA"/>
</dbReference>
<sequence length="96" mass="10708">KVPEPPRADPLLIRICNYSIFINKSLESRSKLSVYATSYKSIIIETKTDIGILQSYNIDALLLKVCCLLAISLLFSPDIFDLSESTHVYAVPSLSE</sequence>
<evidence type="ECO:0000313" key="2">
    <source>
        <dbReference type="Proteomes" id="UP001176961"/>
    </source>
</evidence>
<comment type="caution">
    <text evidence="1">The sequence shown here is derived from an EMBL/GenBank/DDBJ whole genome shotgun (WGS) entry which is preliminary data.</text>
</comment>
<protein>
    <submittedName>
        <fullName evidence="1">Uncharacterized protein</fullName>
    </submittedName>
</protein>